<sequence>MSPSPVAPPIPRHVFRAVIFRSLDDNTSATVTSSGSSNQQTNVSDAPNETVSATPSFSPSSSSLPFPYNETGPHHRSPGAVAAIVFLVLFIVVVYIVAVIYFLPTRTRLQQLRIWSQVFKWRSPQPEDTEALRRENARERARQTQEQLRHSQPSGLGHRRWDSDQILVDQILASDPRNRRLQTHTMPAARSPKSSSSRGHYRHPLFCTILDTNIRVKDEPMRSKFLGSSSPKNH</sequence>
<accession>A0ABR1JNE3</accession>
<protein>
    <submittedName>
        <fullName evidence="3">Uncharacterized protein</fullName>
    </submittedName>
</protein>
<feature type="region of interest" description="Disordered" evidence="1">
    <location>
        <begin position="29"/>
        <end position="73"/>
    </location>
</feature>
<evidence type="ECO:0000256" key="2">
    <source>
        <dbReference type="SAM" id="Phobius"/>
    </source>
</evidence>
<feature type="transmembrane region" description="Helical" evidence="2">
    <location>
        <begin position="80"/>
        <end position="103"/>
    </location>
</feature>
<name>A0ABR1JNE3_9AGAR</name>
<evidence type="ECO:0000256" key="1">
    <source>
        <dbReference type="SAM" id="MobiDB-lite"/>
    </source>
</evidence>
<comment type="caution">
    <text evidence="3">The sequence shown here is derived from an EMBL/GenBank/DDBJ whole genome shotgun (WGS) entry which is preliminary data.</text>
</comment>
<proteinExistence type="predicted"/>
<organism evidence="3 4">
    <name type="scientific">Marasmiellus scandens</name>
    <dbReference type="NCBI Taxonomy" id="2682957"/>
    <lineage>
        <taxon>Eukaryota</taxon>
        <taxon>Fungi</taxon>
        <taxon>Dikarya</taxon>
        <taxon>Basidiomycota</taxon>
        <taxon>Agaricomycotina</taxon>
        <taxon>Agaricomycetes</taxon>
        <taxon>Agaricomycetidae</taxon>
        <taxon>Agaricales</taxon>
        <taxon>Marasmiineae</taxon>
        <taxon>Omphalotaceae</taxon>
        <taxon>Marasmiellus</taxon>
    </lineage>
</organism>
<feature type="region of interest" description="Disordered" evidence="1">
    <location>
        <begin position="178"/>
        <end position="201"/>
    </location>
</feature>
<reference evidence="3 4" key="1">
    <citation type="submission" date="2024-01" db="EMBL/GenBank/DDBJ databases">
        <title>A draft genome for the cacao thread blight pathogen Marasmiellus scandens.</title>
        <authorList>
            <person name="Baruah I.K."/>
            <person name="Leung J."/>
            <person name="Bukari Y."/>
            <person name="Amoako-Attah I."/>
            <person name="Meinhardt L.W."/>
            <person name="Bailey B.A."/>
            <person name="Cohen S.P."/>
        </authorList>
    </citation>
    <scope>NUCLEOTIDE SEQUENCE [LARGE SCALE GENOMIC DNA]</scope>
    <source>
        <strain evidence="3 4">GH-19</strain>
    </source>
</reference>
<keyword evidence="4" id="KW-1185">Reference proteome</keyword>
<feature type="region of interest" description="Disordered" evidence="1">
    <location>
        <begin position="126"/>
        <end position="159"/>
    </location>
</feature>
<feature type="compositionally biased region" description="Low complexity" evidence="1">
    <location>
        <begin position="187"/>
        <end position="198"/>
    </location>
</feature>
<keyword evidence="2" id="KW-0812">Transmembrane</keyword>
<keyword evidence="2" id="KW-0472">Membrane</keyword>
<feature type="compositionally biased region" description="Low complexity" evidence="1">
    <location>
        <begin position="55"/>
        <end position="67"/>
    </location>
</feature>
<keyword evidence="2" id="KW-1133">Transmembrane helix</keyword>
<evidence type="ECO:0000313" key="4">
    <source>
        <dbReference type="Proteomes" id="UP001498398"/>
    </source>
</evidence>
<feature type="compositionally biased region" description="Polar residues" evidence="1">
    <location>
        <begin position="29"/>
        <end position="54"/>
    </location>
</feature>
<feature type="compositionally biased region" description="Basic and acidic residues" evidence="1">
    <location>
        <begin position="130"/>
        <end position="149"/>
    </location>
</feature>
<dbReference type="EMBL" id="JBANRG010000008">
    <property type="protein sequence ID" value="KAK7464199.1"/>
    <property type="molecule type" value="Genomic_DNA"/>
</dbReference>
<gene>
    <name evidence="3" type="ORF">VKT23_006365</name>
</gene>
<dbReference type="Proteomes" id="UP001498398">
    <property type="component" value="Unassembled WGS sequence"/>
</dbReference>
<evidence type="ECO:0000313" key="3">
    <source>
        <dbReference type="EMBL" id="KAK7464199.1"/>
    </source>
</evidence>